<accession>A0A1H1VRV0</accession>
<keyword evidence="3" id="KW-1185">Reference proteome</keyword>
<dbReference type="Proteomes" id="UP000199103">
    <property type="component" value="Chromosome I"/>
</dbReference>
<dbReference type="AlphaFoldDB" id="A0A1H1VRV0"/>
<reference evidence="2 3" key="1">
    <citation type="submission" date="2016-10" db="EMBL/GenBank/DDBJ databases">
        <authorList>
            <person name="de Groot N.N."/>
        </authorList>
    </citation>
    <scope>NUCLEOTIDE SEQUENCE [LARGE SCALE GENOMIC DNA]</scope>
    <source>
        <strain evidence="2 3">DSM 21800</strain>
    </source>
</reference>
<name>A0A1H1VRV0_9ACTN</name>
<evidence type="ECO:0000313" key="3">
    <source>
        <dbReference type="Proteomes" id="UP000199103"/>
    </source>
</evidence>
<dbReference type="RefSeq" id="WP_091526541.1">
    <property type="nucleotide sequence ID" value="NZ_LT629772.1"/>
</dbReference>
<feature type="transmembrane region" description="Helical" evidence="1">
    <location>
        <begin position="48"/>
        <end position="66"/>
    </location>
</feature>
<keyword evidence="1" id="KW-1133">Transmembrane helix</keyword>
<evidence type="ECO:0000256" key="1">
    <source>
        <dbReference type="SAM" id="Phobius"/>
    </source>
</evidence>
<evidence type="ECO:0000313" key="2">
    <source>
        <dbReference type="EMBL" id="SDS86986.1"/>
    </source>
</evidence>
<keyword evidence="1" id="KW-0812">Transmembrane</keyword>
<dbReference type="OrthoDB" id="5143510at2"/>
<sequence>MARPLSPRALQFRRPNALVAGIVLLVIWFLVSRIVGSAAHIGFLRTQLYTSLLLLIGLIALAVGIVGEVRARRFNRADWALADSLGGALNELWRTPAPAAYEPHRQLAQVPRARLVEIERHFDQQTEGAIAGTMSHKMRMFGTSFSTSYGQAVGDRGFASSSFGGFSGSIKGLSTVDLSISTTTRDNLMGDALFSVFEAPGPAGARDTWRVISMSQPGVRSWINDLVQQTAQQFGGTMTHSGTTVSTWAGNLMAQFQPGDISYVTDRLKAIASRPYETREPVDIIGTPTGRNAVMVTSVRIAGGEELRLMPSAFPGLFGTAVARGVAGAEHVLSGGKQRAAIKS</sequence>
<gene>
    <name evidence="2" type="ORF">SAMN04489812_3309</name>
</gene>
<protein>
    <submittedName>
        <fullName evidence="2">Uncharacterized protein</fullName>
    </submittedName>
</protein>
<dbReference type="EMBL" id="LT629772">
    <property type="protein sequence ID" value="SDS86986.1"/>
    <property type="molecule type" value="Genomic_DNA"/>
</dbReference>
<dbReference type="STRING" id="630515.SAMN04489812_3309"/>
<organism evidence="2 3">
    <name type="scientific">Microlunatus soli</name>
    <dbReference type="NCBI Taxonomy" id="630515"/>
    <lineage>
        <taxon>Bacteria</taxon>
        <taxon>Bacillati</taxon>
        <taxon>Actinomycetota</taxon>
        <taxon>Actinomycetes</taxon>
        <taxon>Propionibacteriales</taxon>
        <taxon>Propionibacteriaceae</taxon>
        <taxon>Microlunatus</taxon>
    </lineage>
</organism>
<keyword evidence="1" id="KW-0472">Membrane</keyword>
<proteinExistence type="predicted"/>